<sequence>MPENFFLRRFSREKTHFAQPTTILIMAILRAKAVEAHYASCCVMVFHVVGFSCFSLKIGEMEIFHKTSKL</sequence>
<proteinExistence type="predicted"/>
<dbReference type="AlphaFoldDB" id="A0A1J1J5H5"/>
<accession>A0A1J1J5H5</accession>
<evidence type="ECO:0000313" key="2">
    <source>
        <dbReference type="Proteomes" id="UP000183832"/>
    </source>
</evidence>
<protein>
    <submittedName>
        <fullName evidence="1">CLUMA_CG019375, isoform A</fullName>
    </submittedName>
</protein>
<keyword evidence="2" id="KW-1185">Reference proteome</keyword>
<gene>
    <name evidence="1" type="ORF">CLUMA_CG019375</name>
</gene>
<name>A0A1J1J5H5_9DIPT</name>
<dbReference type="EMBL" id="CVRI01000066">
    <property type="protein sequence ID" value="CRL06129.1"/>
    <property type="molecule type" value="Genomic_DNA"/>
</dbReference>
<reference evidence="1 2" key="1">
    <citation type="submission" date="2015-04" db="EMBL/GenBank/DDBJ databases">
        <authorList>
            <person name="Syromyatnikov M.Y."/>
            <person name="Popov V.N."/>
        </authorList>
    </citation>
    <scope>NUCLEOTIDE SEQUENCE [LARGE SCALE GENOMIC DNA]</scope>
</reference>
<dbReference type="Proteomes" id="UP000183832">
    <property type="component" value="Unassembled WGS sequence"/>
</dbReference>
<evidence type="ECO:0000313" key="1">
    <source>
        <dbReference type="EMBL" id="CRL06129.1"/>
    </source>
</evidence>
<organism evidence="1 2">
    <name type="scientific">Clunio marinus</name>
    <dbReference type="NCBI Taxonomy" id="568069"/>
    <lineage>
        <taxon>Eukaryota</taxon>
        <taxon>Metazoa</taxon>
        <taxon>Ecdysozoa</taxon>
        <taxon>Arthropoda</taxon>
        <taxon>Hexapoda</taxon>
        <taxon>Insecta</taxon>
        <taxon>Pterygota</taxon>
        <taxon>Neoptera</taxon>
        <taxon>Endopterygota</taxon>
        <taxon>Diptera</taxon>
        <taxon>Nematocera</taxon>
        <taxon>Chironomoidea</taxon>
        <taxon>Chironomidae</taxon>
        <taxon>Clunio</taxon>
    </lineage>
</organism>